<name>A0ABR3XRR3_9PEZI</name>
<protein>
    <recommendedName>
        <fullName evidence="4">Integral membrane protein</fullName>
    </recommendedName>
</protein>
<keyword evidence="1" id="KW-1133">Transmembrane helix</keyword>
<evidence type="ECO:0000256" key="1">
    <source>
        <dbReference type="SAM" id="Phobius"/>
    </source>
</evidence>
<accession>A0ABR3XRR3</accession>
<reference evidence="2 3" key="1">
    <citation type="journal article" date="2024" name="IMA Fungus">
        <title>IMA Genome - F19 : A genome assembly and annotation guide to empower mycologists, including annotated draft genome sequences of Ceratocystis pirilliformis, Diaporthe australafricana, Fusarium ophioides, Paecilomyces lecythidis, and Sporothrix stenoceras.</title>
        <authorList>
            <person name="Aylward J."/>
            <person name="Wilson A.M."/>
            <person name="Visagie C.M."/>
            <person name="Spraker J."/>
            <person name="Barnes I."/>
            <person name="Buitendag C."/>
            <person name="Ceriani C."/>
            <person name="Del Mar Angel L."/>
            <person name="du Plessis D."/>
            <person name="Fuchs T."/>
            <person name="Gasser K."/>
            <person name="Kramer D."/>
            <person name="Li W."/>
            <person name="Munsamy K."/>
            <person name="Piso A."/>
            <person name="Price J.L."/>
            <person name="Sonnekus B."/>
            <person name="Thomas C."/>
            <person name="van der Nest A."/>
            <person name="van Dijk A."/>
            <person name="van Heerden A."/>
            <person name="van Vuuren N."/>
            <person name="Yilmaz N."/>
            <person name="Duong T.A."/>
            <person name="van der Merwe N.A."/>
            <person name="Wingfield M.J."/>
            <person name="Wingfield B.D."/>
        </authorList>
    </citation>
    <scope>NUCLEOTIDE SEQUENCE [LARGE SCALE GENOMIC DNA]</scope>
    <source>
        <strain evidence="2 3">CMW 18300</strain>
    </source>
</reference>
<dbReference type="EMBL" id="JAWRVE010000012">
    <property type="protein sequence ID" value="KAL1878272.1"/>
    <property type="molecule type" value="Genomic_DNA"/>
</dbReference>
<evidence type="ECO:0000313" key="2">
    <source>
        <dbReference type="EMBL" id="KAL1878272.1"/>
    </source>
</evidence>
<feature type="transmembrane region" description="Helical" evidence="1">
    <location>
        <begin position="241"/>
        <end position="261"/>
    </location>
</feature>
<gene>
    <name evidence="2" type="ORF">Daus18300_002190</name>
</gene>
<sequence length="550" mass="59986">MIINLVELTPLTTLFGAATAESLILASSGAGGLPWAALSCFGSFFLAKACIAAALPSWLSESAGVNSAVTASILGASILLNKRSMLKVAPGETLGISVSLEEKPSVHNIYAFDKYTMGIIQSRLASQDDNSQHVFCYTWDKAGEVGAHDWVAIILSLVKLIETILLATQTTWQLSLVSTANWIFFFLSAVVLQALGISREHKEPPISQLRDIILGDFPTMDAGPTKPSIIMGVPANVRTHVAWRIVWAVGGAVSLASTVAVYVTLQGATARQFYLWLIFQSLWLFCRTAFHNVAVVTDGRKHPIIEVQARQYPGRLLSLCSAVSRHLAQRHPRTPSSYALDVHELADIRPLISQAKCQLDWYQPFNNPSAVCHHALATSHTIGETVTVEILAVAGDTVLSSLSWVYGCGLVNLDLYDSCVVIFRISGKIFVVPSGRVLSGNAANAKYQLQDAEAGFEPTFIPISGPCRGTNNAWAYWIPIGPNRWLHFIPDDLNFLGQQQAEILSDKEVTRRVALGTLWVSIEHVDDIKVYVERAAVIARVLLSELESLR</sequence>
<organism evidence="2 3">
    <name type="scientific">Diaporthe australafricana</name>
    <dbReference type="NCBI Taxonomy" id="127596"/>
    <lineage>
        <taxon>Eukaryota</taxon>
        <taxon>Fungi</taxon>
        <taxon>Dikarya</taxon>
        <taxon>Ascomycota</taxon>
        <taxon>Pezizomycotina</taxon>
        <taxon>Sordariomycetes</taxon>
        <taxon>Sordariomycetidae</taxon>
        <taxon>Diaporthales</taxon>
        <taxon>Diaporthaceae</taxon>
        <taxon>Diaporthe</taxon>
    </lineage>
</organism>
<keyword evidence="1" id="KW-0812">Transmembrane</keyword>
<feature type="transmembrane region" description="Helical" evidence="1">
    <location>
        <begin position="174"/>
        <end position="195"/>
    </location>
</feature>
<keyword evidence="1" id="KW-0472">Membrane</keyword>
<evidence type="ECO:0000313" key="3">
    <source>
        <dbReference type="Proteomes" id="UP001583177"/>
    </source>
</evidence>
<comment type="caution">
    <text evidence="2">The sequence shown here is derived from an EMBL/GenBank/DDBJ whole genome shotgun (WGS) entry which is preliminary data.</text>
</comment>
<dbReference type="Proteomes" id="UP001583177">
    <property type="component" value="Unassembled WGS sequence"/>
</dbReference>
<proteinExistence type="predicted"/>
<evidence type="ECO:0008006" key="4">
    <source>
        <dbReference type="Google" id="ProtNLM"/>
    </source>
</evidence>
<keyword evidence="3" id="KW-1185">Reference proteome</keyword>